<accession>A0AAV4DM42</accession>
<feature type="compositionally biased region" description="Basic and acidic residues" evidence="1">
    <location>
        <begin position="374"/>
        <end position="385"/>
    </location>
</feature>
<feature type="region of interest" description="Disordered" evidence="1">
    <location>
        <begin position="855"/>
        <end position="900"/>
    </location>
</feature>
<keyword evidence="2" id="KW-0472">Membrane</keyword>
<evidence type="ECO:0000313" key="4">
    <source>
        <dbReference type="Proteomes" id="UP000735302"/>
    </source>
</evidence>
<feature type="compositionally biased region" description="Polar residues" evidence="1">
    <location>
        <begin position="1195"/>
        <end position="1217"/>
    </location>
</feature>
<evidence type="ECO:0000313" key="3">
    <source>
        <dbReference type="EMBL" id="GFO44956.1"/>
    </source>
</evidence>
<keyword evidence="4" id="KW-1185">Reference proteome</keyword>
<protein>
    <submittedName>
        <fullName evidence="3">Vezatin-like</fullName>
    </submittedName>
</protein>
<organism evidence="3 4">
    <name type="scientific">Plakobranchus ocellatus</name>
    <dbReference type="NCBI Taxonomy" id="259542"/>
    <lineage>
        <taxon>Eukaryota</taxon>
        <taxon>Metazoa</taxon>
        <taxon>Spiralia</taxon>
        <taxon>Lophotrochozoa</taxon>
        <taxon>Mollusca</taxon>
        <taxon>Gastropoda</taxon>
        <taxon>Heterobranchia</taxon>
        <taxon>Euthyneura</taxon>
        <taxon>Panpulmonata</taxon>
        <taxon>Sacoglossa</taxon>
        <taxon>Placobranchoidea</taxon>
        <taxon>Plakobranchidae</taxon>
        <taxon>Plakobranchus</taxon>
    </lineage>
</organism>
<reference evidence="3 4" key="1">
    <citation type="journal article" date="2021" name="Elife">
        <title>Chloroplast acquisition without the gene transfer in kleptoplastic sea slugs, Plakobranchus ocellatus.</title>
        <authorList>
            <person name="Maeda T."/>
            <person name="Takahashi S."/>
            <person name="Yoshida T."/>
            <person name="Shimamura S."/>
            <person name="Takaki Y."/>
            <person name="Nagai Y."/>
            <person name="Toyoda A."/>
            <person name="Suzuki Y."/>
            <person name="Arimoto A."/>
            <person name="Ishii H."/>
            <person name="Satoh N."/>
            <person name="Nishiyama T."/>
            <person name="Hasebe M."/>
            <person name="Maruyama T."/>
            <person name="Minagawa J."/>
            <person name="Obokata J."/>
            <person name="Shigenobu S."/>
        </authorList>
    </citation>
    <scope>NUCLEOTIDE SEQUENCE [LARGE SCALE GENOMIC DNA]</scope>
</reference>
<keyword evidence="2" id="KW-1133">Transmembrane helix</keyword>
<sequence>MEKDEAFSESSSSDAEETDSLKEPHSSEADMLSRIVFSSDYLSQVHHHHRYQTLQRLVSSRLLSMEDKQFLQDFVEELPPSQNPQENFTVCTRGLMGLLLTMTVLLNVSPAPSCLASVMVLVCPEGFFVVNLSPSDLILACLLIVNISWCLVVLGCVQLLRQKLQAELFKKAHVRDFALQQLETEAWELLHLERKCLRLLRESELVARGFTLASQQHMSSAQTRSQKSTVDKLCPHLRLTMLKQNSELLSKIQSAVVDMMKSISLRVSDSDFSTVENLADSDLALLTQDDTEENVIPLAPISKSINLLQIYISGCMRRLALCFYRKNLKDSDLNPFVATQKCVLSCSQALTQARSVLQEQYSFYRAVHQSMTHEKDIETGTRSAREQGSSAVKSPELDKLQHFYVCVNSLDLHLQSVLLMTRELSSSVETHLDEEARSVKCQGNNKDEKPGICTGDADKADSSVQMTTAEDWLAWEEAMKRIKSSLESVRCCYEESLKQLHHKDKNGESESPVASDPTKSCVTESGDASVKVIPADDPIIVDQVFEAVTDAAGDTDEEEDMAEWRRQRRIAAQDRAKIQEQREMMKRLRQELDAVVGHRALIQREREEVALARAKEEKNKQSGNTNNLDENQEKIVGNEVSKGSRAHNDQNGLPNEDSEHRSGVNKTETDELAYADKTVVTGSLHRETEEDLPVSVGSLKQLSEIKTAYERRTEADISMSEDDMEKSNSFKIANPQEAAVSNDRKTNAEISTSKDNVEGFNNLKITNSQREFPIDNFQNDCNNCLAQKDNDAKNEINKYGNKRTLLENLGLGVVVEPFSYPDQKDSTEIEKVPCISYSFMNASVIEDTKSLGVTEEENLKGDTESQQKPTQDFDTQEDTLSDSSTIVKNSWKRPAPPRICKKNGVRYVTPVNLITVGVVLHGGNDKAGGSNNDEDDDKKEDDSRDKGNRRRRHSSQSSKSESNSSRKRTSSKSDSGIAGAEGGHSSRLPTTEEEPVEVYGKWGDVEEANRKRQREFREHWTLCELELSNDKVETYKQTKKKPKNSGSQVTSKSTSTPKSHQQYSRPLLSPVSGMEVDAGPDPDLVGGFRFSPDDLGSSIASGGAQSTTDEDLARKRAAQEIVSPWMRKFTARVKSVSTSSGGHMRYQADIPLTVDLDAESFDLLPSRRDSRHNFDANAWRTRDMETPSFRRHSSHNLCTTETDSPWTQHSNTAPDVSSAYSDRTYLLSGTPLSSPPYNAIGNSSLHENSDADKWVKITHRKMLTDSGSKVQVIREKEVNMAQILAPGPSPVPSPNKDSSFTRSLAKLAAAQAHRMLRSDNINILGREEKFGDDSSSGGENEDL</sequence>
<feature type="compositionally biased region" description="Polar residues" evidence="1">
    <location>
        <begin position="1333"/>
        <end position="1343"/>
    </location>
</feature>
<feature type="region of interest" description="Disordered" evidence="1">
    <location>
        <begin position="1187"/>
        <end position="1217"/>
    </location>
</feature>
<feature type="region of interest" description="Disordered" evidence="1">
    <location>
        <begin position="1"/>
        <end position="27"/>
    </location>
</feature>
<feature type="region of interest" description="Disordered" evidence="1">
    <location>
        <begin position="921"/>
        <end position="1000"/>
    </location>
</feature>
<feature type="region of interest" description="Disordered" evidence="1">
    <location>
        <begin position="639"/>
        <end position="675"/>
    </location>
</feature>
<dbReference type="EMBL" id="BLXT01007988">
    <property type="protein sequence ID" value="GFO44956.1"/>
    <property type="molecule type" value="Genomic_DNA"/>
</dbReference>
<name>A0AAV4DM42_9GAST</name>
<proteinExistence type="predicted"/>
<gene>
    <name evidence="3" type="ORF">PoB_007146100</name>
</gene>
<evidence type="ECO:0000256" key="2">
    <source>
        <dbReference type="SAM" id="Phobius"/>
    </source>
</evidence>
<keyword evidence="2" id="KW-0812">Transmembrane</keyword>
<feature type="region of interest" description="Disordered" evidence="1">
    <location>
        <begin position="501"/>
        <end position="523"/>
    </location>
</feature>
<feature type="region of interest" description="Disordered" evidence="1">
    <location>
        <begin position="1320"/>
        <end position="1343"/>
    </location>
</feature>
<feature type="region of interest" description="Disordered" evidence="1">
    <location>
        <begin position="1034"/>
        <end position="1091"/>
    </location>
</feature>
<feature type="transmembrane region" description="Helical" evidence="2">
    <location>
        <begin position="98"/>
        <end position="122"/>
    </location>
</feature>
<feature type="transmembrane region" description="Helical" evidence="2">
    <location>
        <begin position="137"/>
        <end position="160"/>
    </location>
</feature>
<feature type="region of interest" description="Disordered" evidence="1">
    <location>
        <begin position="374"/>
        <end position="393"/>
    </location>
</feature>
<feature type="compositionally biased region" description="Polar residues" evidence="1">
    <location>
        <begin position="1044"/>
        <end position="1064"/>
    </location>
</feature>
<evidence type="ECO:0000256" key="1">
    <source>
        <dbReference type="SAM" id="MobiDB-lite"/>
    </source>
</evidence>
<feature type="region of interest" description="Disordered" evidence="1">
    <location>
        <begin position="614"/>
        <end position="633"/>
    </location>
</feature>
<dbReference type="Proteomes" id="UP000735302">
    <property type="component" value="Unassembled WGS sequence"/>
</dbReference>
<comment type="caution">
    <text evidence="3">The sequence shown here is derived from an EMBL/GenBank/DDBJ whole genome shotgun (WGS) entry which is preliminary data.</text>
</comment>